<sequence length="173" mass="20035">MKQKLKIKYEDLPLWLRYGVITSCICILLFLVYLYIYFPLIAQTNQAWPHPRIPEWGYTPTLLTGHLFVFLSGMSTPVELFCQPTEQKCFHWQNKDMVPKESECISWPDLSGDKNLQGCCLDLNKVPSSACTENAQQTWGWMLAIALFLVYFSIGAVLGLIIQRKIKKRNKKK</sequence>
<dbReference type="EMBL" id="MHIB01000013">
    <property type="protein sequence ID" value="OGY44631.1"/>
    <property type="molecule type" value="Genomic_DNA"/>
</dbReference>
<name>A0A1G1XXD1_9BACT</name>
<evidence type="ECO:0000313" key="2">
    <source>
        <dbReference type="EMBL" id="OGY44631.1"/>
    </source>
</evidence>
<accession>A0A1G1XXD1</accession>
<feature type="transmembrane region" description="Helical" evidence="1">
    <location>
        <begin position="139"/>
        <end position="162"/>
    </location>
</feature>
<feature type="transmembrane region" description="Helical" evidence="1">
    <location>
        <begin position="12"/>
        <end position="36"/>
    </location>
</feature>
<dbReference type="STRING" id="1797532.A2729_03560"/>
<evidence type="ECO:0000256" key="1">
    <source>
        <dbReference type="SAM" id="Phobius"/>
    </source>
</evidence>
<gene>
    <name evidence="2" type="ORF">A2729_03560</name>
</gene>
<comment type="caution">
    <text evidence="2">The sequence shown here is derived from an EMBL/GenBank/DDBJ whole genome shotgun (WGS) entry which is preliminary data.</text>
</comment>
<proteinExistence type="predicted"/>
<keyword evidence="1" id="KW-1133">Transmembrane helix</keyword>
<organism evidence="2 3">
    <name type="scientific">Candidatus Buchananbacteria bacterium RIFCSPHIGHO2_01_FULL_39_14</name>
    <dbReference type="NCBI Taxonomy" id="1797532"/>
    <lineage>
        <taxon>Bacteria</taxon>
        <taxon>Candidatus Buchananiibacteriota</taxon>
    </lineage>
</organism>
<evidence type="ECO:0000313" key="3">
    <source>
        <dbReference type="Proteomes" id="UP000178930"/>
    </source>
</evidence>
<protein>
    <submittedName>
        <fullName evidence="2">Uncharacterized protein</fullName>
    </submittedName>
</protein>
<keyword evidence="1" id="KW-0472">Membrane</keyword>
<dbReference type="AlphaFoldDB" id="A0A1G1XXD1"/>
<dbReference type="Proteomes" id="UP000178930">
    <property type="component" value="Unassembled WGS sequence"/>
</dbReference>
<reference evidence="2 3" key="1">
    <citation type="journal article" date="2016" name="Nat. Commun.">
        <title>Thousands of microbial genomes shed light on interconnected biogeochemical processes in an aquifer system.</title>
        <authorList>
            <person name="Anantharaman K."/>
            <person name="Brown C.T."/>
            <person name="Hug L.A."/>
            <person name="Sharon I."/>
            <person name="Castelle C.J."/>
            <person name="Probst A.J."/>
            <person name="Thomas B.C."/>
            <person name="Singh A."/>
            <person name="Wilkins M.J."/>
            <person name="Karaoz U."/>
            <person name="Brodie E.L."/>
            <person name="Williams K.H."/>
            <person name="Hubbard S.S."/>
            <person name="Banfield J.F."/>
        </authorList>
    </citation>
    <scope>NUCLEOTIDE SEQUENCE [LARGE SCALE GENOMIC DNA]</scope>
</reference>
<keyword evidence="1" id="KW-0812">Transmembrane</keyword>